<dbReference type="InterPro" id="IPR036397">
    <property type="entry name" value="RNaseH_sf"/>
</dbReference>
<comment type="caution">
    <text evidence="1">The sequence shown here is derived from an EMBL/GenBank/DDBJ whole genome shotgun (WGS) entry which is preliminary data.</text>
</comment>
<accession>A0A0L6UVP8</accession>
<dbReference type="OrthoDB" id="3265969at2759"/>
<dbReference type="AlphaFoldDB" id="A0A0L6UVP8"/>
<keyword evidence="2" id="KW-1185">Reference proteome</keyword>
<protein>
    <submittedName>
        <fullName evidence="1">Uncharacterized protein</fullName>
    </submittedName>
</protein>
<dbReference type="Proteomes" id="UP000037035">
    <property type="component" value="Unassembled WGS sequence"/>
</dbReference>
<name>A0A0L6UVP8_9BASI</name>
<reference evidence="1 2" key="1">
    <citation type="submission" date="2015-08" db="EMBL/GenBank/DDBJ databases">
        <title>Next Generation Sequencing and Analysis of the Genome of Puccinia sorghi L Schw, the Causal Agent of Maize Common Rust.</title>
        <authorList>
            <person name="Rochi L."/>
            <person name="Burguener G."/>
            <person name="Darino M."/>
            <person name="Turjanski A."/>
            <person name="Kreff E."/>
            <person name="Dieguez M.J."/>
            <person name="Sacco F."/>
        </authorList>
    </citation>
    <scope>NUCLEOTIDE SEQUENCE [LARGE SCALE GENOMIC DNA]</scope>
    <source>
        <strain evidence="1 2">RO10H11247</strain>
    </source>
</reference>
<dbReference type="Gene3D" id="3.30.420.10">
    <property type="entry name" value="Ribonuclease H-like superfamily/Ribonuclease H"/>
    <property type="match status" value="1"/>
</dbReference>
<dbReference type="GO" id="GO:0003676">
    <property type="term" value="F:nucleic acid binding"/>
    <property type="evidence" value="ECO:0007669"/>
    <property type="project" value="InterPro"/>
</dbReference>
<proteinExistence type="predicted"/>
<dbReference type="InterPro" id="IPR012337">
    <property type="entry name" value="RNaseH-like_sf"/>
</dbReference>
<evidence type="ECO:0000313" key="1">
    <source>
        <dbReference type="EMBL" id="KNZ51925.1"/>
    </source>
</evidence>
<evidence type="ECO:0000313" key="2">
    <source>
        <dbReference type="Proteomes" id="UP000037035"/>
    </source>
</evidence>
<organism evidence="1 2">
    <name type="scientific">Puccinia sorghi</name>
    <dbReference type="NCBI Taxonomy" id="27349"/>
    <lineage>
        <taxon>Eukaryota</taxon>
        <taxon>Fungi</taxon>
        <taxon>Dikarya</taxon>
        <taxon>Basidiomycota</taxon>
        <taxon>Pucciniomycotina</taxon>
        <taxon>Pucciniomycetes</taxon>
        <taxon>Pucciniales</taxon>
        <taxon>Pucciniaceae</taxon>
        <taxon>Puccinia</taxon>
    </lineage>
</organism>
<gene>
    <name evidence="1" type="ORF">VP01_3760g1</name>
</gene>
<dbReference type="SUPFAM" id="SSF53098">
    <property type="entry name" value="Ribonuclease H-like"/>
    <property type="match status" value="1"/>
</dbReference>
<dbReference type="EMBL" id="LAVV01008791">
    <property type="protein sequence ID" value="KNZ51925.1"/>
    <property type="molecule type" value="Genomic_DNA"/>
</dbReference>
<dbReference type="VEuPathDB" id="FungiDB:VP01_3760g1"/>
<sequence>MPLAWHHSRTAVLTRKRCNNCIQELLIDRGFNQDAWIGKHCPLIQEHLDKLKYSNPELINIRYDSQQASKHPPMTKLHLDMTKEDAVEATKQLVLFVDSSLDSLAIYTDGSFDSEKGGAGAVICSILDIALTSALGTDPYISNHECEAIGLLLVLKLLRIPQQPHSPAYIFTENKGIPQRVPECNKETTGQYLFNEIKETLEALPEQKRGGRPSGN</sequence>